<evidence type="ECO:0000313" key="2">
    <source>
        <dbReference type="Proteomes" id="UP000249396"/>
    </source>
</evidence>
<dbReference type="Pfam" id="PF11130">
    <property type="entry name" value="TraC_F_IV"/>
    <property type="match status" value="1"/>
</dbReference>
<dbReference type="AlphaFoldDB" id="A0A2W4RD55"/>
<dbReference type="Proteomes" id="UP000249396">
    <property type="component" value="Unassembled WGS sequence"/>
</dbReference>
<protein>
    <submittedName>
        <fullName evidence="1">Uncharacterized protein</fullName>
    </submittedName>
</protein>
<organism evidence="1 2">
    <name type="scientific">Candidatus Methylumidiphilus alinenensis</name>
    <dbReference type="NCBI Taxonomy" id="2202197"/>
    <lineage>
        <taxon>Bacteria</taxon>
        <taxon>Pseudomonadati</taxon>
        <taxon>Pseudomonadota</taxon>
        <taxon>Gammaproteobacteria</taxon>
        <taxon>Methylococcales</taxon>
        <taxon>Candidatus Methylumidiphilus</taxon>
    </lineage>
</organism>
<dbReference type="InterPro" id="IPR025955">
    <property type="entry name" value="TraC/Conjuga_ATPase"/>
</dbReference>
<accession>A0A2W4RD55</accession>
<evidence type="ECO:0000313" key="1">
    <source>
        <dbReference type="EMBL" id="PZN81143.1"/>
    </source>
</evidence>
<reference evidence="1 2" key="1">
    <citation type="journal article" date="2018" name="Aquat. Microb. Ecol.">
        <title>Gammaproteobacterial methanotrophs dominate.</title>
        <authorList>
            <person name="Rissanen A.J."/>
            <person name="Saarenheimo J."/>
            <person name="Tiirola M."/>
            <person name="Peura S."/>
            <person name="Aalto S.L."/>
            <person name="Karvinen A."/>
            <person name="Nykanen H."/>
        </authorList>
    </citation>
    <scope>NUCLEOTIDE SEQUENCE [LARGE SCALE GENOMIC DNA]</scope>
    <source>
        <strain evidence="1">AMbin10</strain>
    </source>
</reference>
<sequence>MNTQIHPRASQLFSILAYDAEDGLFLTEDRSLAFGFICQPLSGADLAVADRVNVLLNQDWPVETLLQVSLWASPDIDAALALMQVRRMAQQQPFHKDMLRATVEFLGQGAQSSLDSAAGMRLRRMQVLVTVKLPMAGAMPTEGDLRRVAELRLSTFQSLGTIGLRPEALGSGHYVRLLSTILNWGADAGWHDRISPECDPASLIRDQLFDFDKSLRVDARGLWLGDRFGTAKAKP</sequence>
<dbReference type="EMBL" id="QJPH01000275">
    <property type="protein sequence ID" value="PZN81143.1"/>
    <property type="molecule type" value="Genomic_DNA"/>
</dbReference>
<gene>
    <name evidence="1" type="ORF">DM484_08915</name>
</gene>
<comment type="caution">
    <text evidence="1">The sequence shown here is derived from an EMBL/GenBank/DDBJ whole genome shotgun (WGS) entry which is preliminary data.</text>
</comment>
<name>A0A2W4RD55_9GAMM</name>
<proteinExistence type="predicted"/>